<keyword evidence="1" id="KW-0812">Transmembrane</keyword>
<sequence>MSGTRAKTVIYIALPLVLWPLSFDVFSRYFVYGMVLSTLLLGSLSLAWFRDRLRWFRMNIVIAVVLGLIMSGVLYIIFIGGYAILRYMGLANYVVLVYGMIRSMTNAYALAMALVIIGFMEEVYWRGGLQELSRDLGGVFRGEPWLVSMIYYTLIHISTLNPALMAGAFAIGLIDGLLADKVGLVTSIIAHVLWLELMMVFLPLVP</sequence>
<dbReference type="GO" id="GO:0004175">
    <property type="term" value="F:endopeptidase activity"/>
    <property type="evidence" value="ECO:0007669"/>
    <property type="project" value="UniProtKB-ARBA"/>
</dbReference>
<gene>
    <name evidence="3" type="ordered locus">VMUT_0841</name>
</gene>
<proteinExistence type="predicted"/>
<feature type="transmembrane region" description="Helical" evidence="1">
    <location>
        <begin position="56"/>
        <end position="78"/>
    </location>
</feature>
<keyword evidence="1" id="KW-0472">Membrane</keyword>
<feature type="transmembrane region" description="Helical" evidence="1">
    <location>
        <begin position="108"/>
        <end position="125"/>
    </location>
</feature>
<keyword evidence="1" id="KW-1133">Transmembrane helix</keyword>
<evidence type="ECO:0000313" key="4">
    <source>
        <dbReference type="Proteomes" id="UP000007485"/>
    </source>
</evidence>
<organism evidence="3 4">
    <name type="scientific">Vulcanisaeta moutnovskia (strain 768-28)</name>
    <dbReference type="NCBI Taxonomy" id="985053"/>
    <lineage>
        <taxon>Archaea</taxon>
        <taxon>Thermoproteota</taxon>
        <taxon>Thermoprotei</taxon>
        <taxon>Thermoproteales</taxon>
        <taxon>Thermoproteaceae</taxon>
        <taxon>Vulcanisaeta</taxon>
    </lineage>
</organism>
<reference evidence="3 4" key="1">
    <citation type="journal article" date="2011" name="J. Bacteriol.">
        <title>Complete genome sequence of 'Vulcanisaeta moutnovskia' strain 768-28, a novel member of the hyperthermophilic crenarchaeal genus vulcanisaeta.</title>
        <authorList>
            <person name="Gumerov V.M."/>
            <person name="Mardanov A.V."/>
            <person name="Beletsky A.V."/>
            <person name="Prokofeva M.I."/>
            <person name="Bonch-Osmolovskaya E.A."/>
            <person name="Ravin N.V."/>
            <person name="Skryabin K.G."/>
        </authorList>
    </citation>
    <scope>NUCLEOTIDE SEQUENCE [LARGE SCALE GENOMIC DNA]</scope>
    <source>
        <strain evidence="3 4">768-28</strain>
    </source>
</reference>
<dbReference type="Pfam" id="PF02517">
    <property type="entry name" value="Rce1-like"/>
    <property type="match status" value="1"/>
</dbReference>
<dbReference type="AlphaFoldDB" id="F0QWK3"/>
<keyword evidence="4" id="KW-1185">Reference proteome</keyword>
<feature type="domain" description="CAAX prenyl protease 2/Lysostaphin resistance protein A-like" evidence="2">
    <location>
        <begin position="107"/>
        <end position="194"/>
    </location>
</feature>
<dbReference type="GeneID" id="10288493"/>
<protein>
    <submittedName>
        <fullName evidence="3">Abortive infection protein</fullName>
    </submittedName>
</protein>
<evidence type="ECO:0000313" key="3">
    <source>
        <dbReference type="EMBL" id="ADY01051.1"/>
    </source>
</evidence>
<evidence type="ECO:0000259" key="2">
    <source>
        <dbReference type="Pfam" id="PF02517"/>
    </source>
</evidence>
<accession>F0QWK3</accession>
<dbReference type="OrthoDB" id="27046at2157"/>
<dbReference type="EMBL" id="CP002529">
    <property type="protein sequence ID" value="ADY01051.1"/>
    <property type="molecule type" value="Genomic_DNA"/>
</dbReference>
<dbReference type="STRING" id="985053.VMUT_0841"/>
<dbReference type="RefSeq" id="WP_013604213.1">
    <property type="nucleotide sequence ID" value="NC_015151.1"/>
</dbReference>
<feature type="transmembrane region" description="Helical" evidence="1">
    <location>
        <begin position="145"/>
        <end position="170"/>
    </location>
</feature>
<dbReference type="eggNOG" id="arCOG07466">
    <property type="taxonomic scope" value="Archaea"/>
</dbReference>
<evidence type="ECO:0000256" key="1">
    <source>
        <dbReference type="SAM" id="Phobius"/>
    </source>
</evidence>
<dbReference type="KEGG" id="vmo:VMUT_0841"/>
<dbReference type="Proteomes" id="UP000007485">
    <property type="component" value="Chromosome"/>
</dbReference>
<dbReference type="InterPro" id="IPR003675">
    <property type="entry name" value="Rce1/LyrA-like_dom"/>
</dbReference>
<feature type="transmembrane region" description="Helical" evidence="1">
    <location>
        <begin position="7"/>
        <end position="23"/>
    </location>
</feature>
<dbReference type="GO" id="GO:0080120">
    <property type="term" value="P:CAAX-box protein maturation"/>
    <property type="evidence" value="ECO:0007669"/>
    <property type="project" value="UniProtKB-ARBA"/>
</dbReference>
<feature type="transmembrane region" description="Helical" evidence="1">
    <location>
        <begin position="29"/>
        <end position="49"/>
    </location>
</feature>
<feature type="transmembrane region" description="Helical" evidence="1">
    <location>
        <begin position="182"/>
        <end position="205"/>
    </location>
</feature>
<dbReference type="HOGENOM" id="CLU_108881_1_0_2"/>
<name>F0QWK3_VULM7</name>